<dbReference type="PATRIC" id="fig|1618378.3.peg.535"/>
<proteinExistence type="inferred from homology"/>
<keyword evidence="3" id="KW-0786">Thiamine pyrophosphate</keyword>
<dbReference type="Proteomes" id="UP000033854">
    <property type="component" value="Unassembled WGS sequence"/>
</dbReference>
<accession>A0A0G0Z2A5</accession>
<comment type="caution">
    <text evidence="5">The sequence shown here is derived from an EMBL/GenBank/DDBJ whole genome shotgun (WGS) entry which is preliminary data.</text>
</comment>
<dbReference type="Pfam" id="PF00456">
    <property type="entry name" value="Transketolase_N"/>
    <property type="match status" value="1"/>
</dbReference>
<evidence type="ECO:0000256" key="2">
    <source>
        <dbReference type="ARBA" id="ARBA00007131"/>
    </source>
</evidence>
<name>A0A0G0Z2A5_9BACT</name>
<dbReference type="CDD" id="cd02012">
    <property type="entry name" value="TPP_TK"/>
    <property type="match status" value="1"/>
</dbReference>
<dbReference type="InterPro" id="IPR029061">
    <property type="entry name" value="THDP-binding"/>
</dbReference>
<evidence type="ECO:0000259" key="4">
    <source>
        <dbReference type="Pfam" id="PF00456"/>
    </source>
</evidence>
<dbReference type="PANTHER" id="PTHR47514:SF1">
    <property type="entry name" value="TRANSKETOLASE N-TERMINAL SECTION-RELATED"/>
    <property type="match status" value="1"/>
</dbReference>
<dbReference type="SUPFAM" id="SSF52518">
    <property type="entry name" value="Thiamin diphosphate-binding fold (THDP-binding)"/>
    <property type="match status" value="1"/>
</dbReference>
<feature type="domain" description="Transketolase N-terminal" evidence="4">
    <location>
        <begin position="5"/>
        <end position="252"/>
    </location>
</feature>
<protein>
    <recommendedName>
        <fullName evidence="4">Transketolase N-terminal domain-containing protein</fullName>
    </recommendedName>
</protein>
<reference evidence="5 6" key="1">
    <citation type="journal article" date="2015" name="Nature">
        <title>rRNA introns, odd ribosomes, and small enigmatic genomes across a large radiation of phyla.</title>
        <authorList>
            <person name="Brown C.T."/>
            <person name="Hug L.A."/>
            <person name="Thomas B.C."/>
            <person name="Sharon I."/>
            <person name="Castelle C.J."/>
            <person name="Singh A."/>
            <person name="Wilkins M.J."/>
            <person name="Williams K.H."/>
            <person name="Banfield J.F."/>
        </authorList>
    </citation>
    <scope>NUCLEOTIDE SEQUENCE [LARGE SCALE GENOMIC DNA]</scope>
</reference>
<comment type="cofactor">
    <cofactor evidence="1">
        <name>thiamine diphosphate</name>
        <dbReference type="ChEBI" id="CHEBI:58937"/>
    </cofactor>
</comment>
<sequence>MLTLAESGHTAGPLGTADLFAALYFGGLINFKIDEPYWDDRDRVVLSCGHYCPVQYAALALAGFFPVEELKTLRKLGTRLQGHPVRQIDFPGSNYKQLPGIENTGGPLGQGVSVAVGMALAGKMDKKKWKVICIDSDAEQQEGQTWEAYQTAAKYGLGNLTFVIDRNEIQISGNLGEVMPIEPLRDKLTAFGLRVFEINGNNHEEIMAVFEQGKLFPDQPKAVIMKTVAGKGVGFMEGDFRWHGKAPTSEEAEKALWELK</sequence>
<evidence type="ECO:0000313" key="5">
    <source>
        <dbReference type="EMBL" id="KKS42925.1"/>
    </source>
</evidence>
<evidence type="ECO:0000256" key="1">
    <source>
        <dbReference type="ARBA" id="ARBA00001964"/>
    </source>
</evidence>
<gene>
    <name evidence="5" type="ORF">UV06_C0004G0060</name>
</gene>
<evidence type="ECO:0000313" key="6">
    <source>
        <dbReference type="Proteomes" id="UP000033854"/>
    </source>
</evidence>
<dbReference type="InterPro" id="IPR005474">
    <property type="entry name" value="Transketolase_N"/>
</dbReference>
<dbReference type="Gene3D" id="3.40.50.970">
    <property type="match status" value="1"/>
</dbReference>
<dbReference type="AlphaFoldDB" id="A0A0G0Z2A5"/>
<organism evidence="5 6">
    <name type="scientific">Candidatus Collierbacteria bacterium GW2011_GWA2_42_17</name>
    <dbReference type="NCBI Taxonomy" id="1618378"/>
    <lineage>
        <taxon>Bacteria</taxon>
        <taxon>Candidatus Collieribacteriota</taxon>
    </lineage>
</organism>
<evidence type="ECO:0000256" key="3">
    <source>
        <dbReference type="ARBA" id="ARBA00023052"/>
    </source>
</evidence>
<dbReference type="PANTHER" id="PTHR47514">
    <property type="entry name" value="TRANSKETOLASE N-TERMINAL SECTION-RELATED"/>
    <property type="match status" value="1"/>
</dbReference>
<comment type="similarity">
    <text evidence="2">Belongs to the transketolase family.</text>
</comment>
<dbReference type="EMBL" id="LCDA01000004">
    <property type="protein sequence ID" value="KKS42925.1"/>
    <property type="molecule type" value="Genomic_DNA"/>
</dbReference>